<dbReference type="Proteomes" id="UP000325385">
    <property type="component" value="Chromosome"/>
</dbReference>
<accession>A0A5P6N7B9</accession>
<name>A0A5P6N7B9_9SPHN</name>
<evidence type="ECO:0000256" key="1">
    <source>
        <dbReference type="SAM" id="MobiDB-lite"/>
    </source>
</evidence>
<proteinExistence type="predicted"/>
<evidence type="ECO:0000313" key="3">
    <source>
        <dbReference type="Proteomes" id="UP000325385"/>
    </source>
</evidence>
<protein>
    <submittedName>
        <fullName evidence="2">Uncharacterized protein</fullName>
    </submittedName>
</protein>
<dbReference type="GeneID" id="69695712"/>
<feature type="region of interest" description="Disordered" evidence="1">
    <location>
        <begin position="145"/>
        <end position="173"/>
    </location>
</feature>
<gene>
    <name evidence="2" type="ORF">D0Y83_00250</name>
</gene>
<organism evidence="2 3">
    <name type="scientific">Qipengyuania flava</name>
    <dbReference type="NCBI Taxonomy" id="192812"/>
    <lineage>
        <taxon>Bacteria</taxon>
        <taxon>Pseudomonadati</taxon>
        <taxon>Pseudomonadota</taxon>
        <taxon>Alphaproteobacteria</taxon>
        <taxon>Sphingomonadales</taxon>
        <taxon>Erythrobacteraceae</taxon>
        <taxon>Qipengyuania</taxon>
    </lineage>
</organism>
<evidence type="ECO:0000313" key="2">
    <source>
        <dbReference type="EMBL" id="QFI61884.1"/>
    </source>
</evidence>
<dbReference type="RefSeq" id="WP_151884676.1">
    <property type="nucleotide sequence ID" value="NZ_CP032228.1"/>
</dbReference>
<dbReference type="EMBL" id="CP032228">
    <property type="protein sequence ID" value="QFI61884.1"/>
    <property type="molecule type" value="Genomic_DNA"/>
</dbReference>
<reference evidence="3" key="1">
    <citation type="submission" date="2018-09" db="EMBL/GenBank/DDBJ databases">
        <title>Nocardia yunnanensis sp. nov., an actinomycete isolated from a soil sample.</title>
        <authorList>
            <person name="Zhang J."/>
        </authorList>
    </citation>
    <scope>NUCLEOTIDE SEQUENCE [LARGE SCALE GENOMIC DNA]</scope>
    <source>
        <strain evidence="3">21-3</strain>
    </source>
</reference>
<dbReference type="AlphaFoldDB" id="A0A5P6N7B9"/>
<sequence>MDPDEGGVATTVEMSDIIALHLSTVTSLSISPTFSVGTLPTDGSKTLVPLASCVMHGEFGDKEGSEAVRVLLSMDNLAFLVMRLGEECREAVEAFEEVSKGDLTPLVERIEATAQWFEAGAGSLQEAAELLQGLSQRLEAIDAGGPEEVTLEPNVDEIKKKRSSPKREARNKT</sequence>